<evidence type="ECO:0000313" key="4">
    <source>
        <dbReference type="Proteomes" id="UP000478995"/>
    </source>
</evidence>
<accession>A0A0A2HE98</accession>
<comment type="caution">
    <text evidence="3">The sequence shown here is derived from an EMBL/GenBank/DDBJ whole genome shotgun (WGS) entry which is preliminary data.</text>
</comment>
<proteinExistence type="predicted"/>
<reference evidence="4 5" key="1">
    <citation type="submission" date="2019-04" db="EMBL/GenBank/DDBJ databases">
        <title>Genome sequencing of Clostridium botulinum Groups I-IV and Clostridium butyricum.</title>
        <authorList>
            <person name="Brunt J."/>
            <person name="Van Vliet A.H.M."/>
            <person name="Stringer S.C."/>
            <person name="Carter A.T."/>
            <person name="Peck M.W."/>
        </authorList>
    </citation>
    <scope>NUCLEOTIDE SEQUENCE [LARGE SCALE GENOMIC DNA]</scope>
    <source>
        <strain evidence="3 5">Colworth BL30</strain>
        <strain evidence="2 6">IFR 15/034</strain>
        <strain evidence="1 4">IFR 18/037</strain>
    </source>
</reference>
<protein>
    <submittedName>
        <fullName evidence="3">Uncharacterized protein</fullName>
    </submittedName>
</protein>
<gene>
    <name evidence="1" type="ORF">FC794_02085</name>
    <name evidence="3" type="ORF">FC871_16040</name>
    <name evidence="2" type="ORF">FC964_03890</name>
</gene>
<dbReference type="EMBL" id="SWQE01000009">
    <property type="protein sequence ID" value="NFJ09958.1"/>
    <property type="molecule type" value="Genomic_DNA"/>
</dbReference>
<evidence type="ECO:0000313" key="1">
    <source>
        <dbReference type="EMBL" id="NFG15604.1"/>
    </source>
</evidence>
<dbReference type="Proteomes" id="UP000478995">
    <property type="component" value="Unassembled WGS sequence"/>
</dbReference>
<dbReference type="EMBL" id="SWRJ01000001">
    <property type="protein sequence ID" value="NFI20535.1"/>
    <property type="molecule type" value="Genomic_DNA"/>
</dbReference>
<name>A0A0A2HE98_CLOBO</name>
<dbReference type="EMBL" id="SWOY01000001">
    <property type="protein sequence ID" value="NFG15604.1"/>
    <property type="molecule type" value="Genomic_DNA"/>
</dbReference>
<dbReference type="GeneID" id="79984168"/>
<evidence type="ECO:0000313" key="5">
    <source>
        <dbReference type="Proteomes" id="UP000480039"/>
    </source>
</evidence>
<dbReference type="AlphaFoldDB" id="A0A0A2HE98"/>
<sequence length="42" mass="4993">MNILKRLIKKLEKANEKEFENKKLDCCDLNKTNMVNNKPKSK</sequence>
<evidence type="ECO:0000313" key="2">
    <source>
        <dbReference type="EMBL" id="NFI20535.1"/>
    </source>
</evidence>
<dbReference type="NCBIfam" id="NF040898">
    <property type="entry name" value="CC_mini_metal"/>
    <property type="match status" value="1"/>
</dbReference>
<dbReference type="RefSeq" id="WP_003356573.1">
    <property type="nucleotide sequence ID" value="NZ_AP014696.1"/>
</dbReference>
<evidence type="ECO:0000313" key="6">
    <source>
        <dbReference type="Proteomes" id="UP000482543"/>
    </source>
</evidence>
<dbReference type="Proteomes" id="UP000482543">
    <property type="component" value="Unassembled WGS sequence"/>
</dbReference>
<dbReference type="Proteomes" id="UP000480039">
    <property type="component" value="Unassembled WGS sequence"/>
</dbReference>
<evidence type="ECO:0000313" key="3">
    <source>
        <dbReference type="EMBL" id="NFJ09958.1"/>
    </source>
</evidence>
<organism evidence="3 5">
    <name type="scientific">Clostridium botulinum</name>
    <dbReference type="NCBI Taxonomy" id="1491"/>
    <lineage>
        <taxon>Bacteria</taxon>
        <taxon>Bacillati</taxon>
        <taxon>Bacillota</taxon>
        <taxon>Clostridia</taxon>
        <taxon>Eubacteriales</taxon>
        <taxon>Clostridiaceae</taxon>
        <taxon>Clostridium</taxon>
    </lineage>
</organism>